<dbReference type="STRING" id="4538.I1Q1S1"/>
<keyword evidence="2" id="KW-1185">Reference proteome</keyword>
<protein>
    <submittedName>
        <fullName evidence="1">Uncharacterized protein</fullName>
    </submittedName>
</protein>
<reference evidence="1 2" key="2">
    <citation type="submission" date="2018-04" db="EMBL/GenBank/DDBJ databases">
        <title>OglaRS2 (Oryza glaberrima Reference Sequence Version 2).</title>
        <authorList>
            <person name="Zhang J."/>
            <person name="Kudrna D."/>
            <person name="Lee S."/>
            <person name="Talag J."/>
            <person name="Rajasekar S."/>
            <person name="Wing R.A."/>
        </authorList>
    </citation>
    <scope>NUCLEOTIDE SEQUENCE [LARGE SCALE GENOMIC DNA]</scope>
    <source>
        <strain evidence="1 2">cv. IRGC 96717</strain>
    </source>
</reference>
<reference evidence="1" key="1">
    <citation type="submission" date="2015-06" db="UniProtKB">
        <authorList>
            <consortium name="EnsemblPlants"/>
        </authorList>
    </citation>
    <scope>IDENTIFICATION</scope>
</reference>
<proteinExistence type="predicted"/>
<organism evidence="1 2">
    <name type="scientific">Oryza glaberrima</name>
    <name type="common">African rice</name>
    <dbReference type="NCBI Taxonomy" id="4538"/>
    <lineage>
        <taxon>Eukaryota</taxon>
        <taxon>Viridiplantae</taxon>
        <taxon>Streptophyta</taxon>
        <taxon>Embryophyta</taxon>
        <taxon>Tracheophyta</taxon>
        <taxon>Spermatophyta</taxon>
        <taxon>Magnoliopsida</taxon>
        <taxon>Liliopsida</taxon>
        <taxon>Poales</taxon>
        <taxon>Poaceae</taxon>
        <taxon>BOP clade</taxon>
        <taxon>Oryzoideae</taxon>
        <taxon>Oryzeae</taxon>
        <taxon>Oryzinae</taxon>
        <taxon>Oryza</taxon>
    </lineage>
</organism>
<evidence type="ECO:0000313" key="2">
    <source>
        <dbReference type="Proteomes" id="UP000007306"/>
    </source>
</evidence>
<dbReference type="EnsemblPlants" id="ORGLA06G0108400.1">
    <property type="protein sequence ID" value="ORGLA06G0108400.1"/>
    <property type="gene ID" value="ORGLA06G0108400"/>
</dbReference>
<dbReference type="HOGENOM" id="CLU_148301_0_0_1"/>
<dbReference type="Gramene" id="ORGLA06G0296800.1">
    <property type="protein sequence ID" value="ORGLA06G0296800.1"/>
    <property type="gene ID" value="ORGLA06G0296800"/>
</dbReference>
<dbReference type="OMA" id="RMGGCKV"/>
<dbReference type="AlphaFoldDB" id="I1Q1S1"/>
<dbReference type="EnsemblPlants" id="ORGLA06G0296800.1">
    <property type="protein sequence ID" value="ORGLA06G0296800.1"/>
    <property type="gene ID" value="ORGLA06G0296800"/>
</dbReference>
<name>I1Q1S1_ORYGL</name>
<dbReference type="Gramene" id="ORGLA06G0108400.1">
    <property type="protein sequence ID" value="ORGLA06G0108400.1"/>
    <property type="gene ID" value="ORGLA06G0108400"/>
</dbReference>
<sequence>MAELQCQGYWSLALATLHDGTAAAVDALVEAFLEEKERGNGVVEEGGGHVQLVRTLVVRAKTRAGRSVYEVAVRMGGCKVDKYMYMVMVMGMERLGFEADFREWKAKILPLAREMLDEMREREEQHNNGLTMNLIII</sequence>
<accession>I1Q1S1</accession>
<evidence type="ECO:0000313" key="1">
    <source>
        <dbReference type="EnsemblPlants" id="ORGLA06G0108400.1"/>
    </source>
</evidence>
<dbReference type="Proteomes" id="UP000007306">
    <property type="component" value="Chromosome 6"/>
</dbReference>